<reference evidence="11 12" key="1">
    <citation type="submission" date="2019-03" db="EMBL/GenBank/DDBJ databases">
        <title>Genomic Encyclopedia of Type Strains, Phase IV (KMG-IV): sequencing the most valuable type-strain genomes for metagenomic binning, comparative biology and taxonomic classification.</title>
        <authorList>
            <person name="Goeker M."/>
        </authorList>
    </citation>
    <scope>NUCLEOTIDE SEQUENCE [LARGE SCALE GENOMIC DNA]</scope>
    <source>
        <strain evidence="11 12">DSM 23802</strain>
    </source>
</reference>
<dbReference type="Pfam" id="PF13641">
    <property type="entry name" value="Glyco_tranf_2_3"/>
    <property type="match status" value="1"/>
</dbReference>
<comment type="subcellular location">
    <subcellularLocation>
        <location evidence="1">Endomembrane system</location>
        <topology evidence="1">Multi-pass membrane protein</topology>
    </subcellularLocation>
</comment>
<evidence type="ECO:0000256" key="8">
    <source>
        <dbReference type="ARBA" id="ARBA00023136"/>
    </source>
</evidence>
<feature type="transmembrane region" description="Helical" evidence="9">
    <location>
        <begin position="394"/>
        <end position="415"/>
    </location>
</feature>
<feature type="domain" description="PilZ" evidence="10">
    <location>
        <begin position="531"/>
        <end position="625"/>
    </location>
</feature>
<evidence type="ECO:0000313" key="12">
    <source>
        <dbReference type="Proteomes" id="UP000295788"/>
    </source>
</evidence>
<organism evidence="11 12">
    <name type="scientific">Tepidibacillus fermentans</name>
    <dbReference type="NCBI Taxonomy" id="1281767"/>
    <lineage>
        <taxon>Bacteria</taxon>
        <taxon>Bacillati</taxon>
        <taxon>Bacillota</taxon>
        <taxon>Bacilli</taxon>
        <taxon>Bacillales</taxon>
        <taxon>Bacillaceae</taxon>
        <taxon>Tepidibacillus</taxon>
    </lineage>
</organism>
<keyword evidence="5" id="KW-0808">Transferase</keyword>
<dbReference type="InterPro" id="IPR009875">
    <property type="entry name" value="PilZ_domain"/>
</dbReference>
<feature type="transmembrane region" description="Helical" evidence="9">
    <location>
        <begin position="507"/>
        <end position="525"/>
    </location>
</feature>
<protein>
    <submittedName>
        <fullName evidence="11">Cellulose synthase (UDP-forming)</fullName>
    </submittedName>
</protein>
<proteinExistence type="predicted"/>
<evidence type="ECO:0000256" key="4">
    <source>
        <dbReference type="ARBA" id="ARBA00022676"/>
    </source>
</evidence>
<feature type="transmembrane region" description="Helical" evidence="9">
    <location>
        <begin position="69"/>
        <end position="91"/>
    </location>
</feature>
<keyword evidence="3" id="KW-0997">Cell inner membrane</keyword>
<keyword evidence="7 9" id="KW-1133">Transmembrane helix</keyword>
<feature type="transmembrane region" description="Helical" evidence="9">
    <location>
        <begin position="12"/>
        <end position="30"/>
    </location>
</feature>
<dbReference type="InterPro" id="IPR050321">
    <property type="entry name" value="Glycosyltr_2/OpgH_subfam"/>
</dbReference>
<dbReference type="SUPFAM" id="SSF141371">
    <property type="entry name" value="PilZ domain-like"/>
    <property type="match status" value="1"/>
</dbReference>
<comment type="caution">
    <text evidence="11">The sequence shown here is derived from an EMBL/GenBank/DDBJ whole genome shotgun (WGS) entry which is preliminary data.</text>
</comment>
<dbReference type="Gene3D" id="2.40.10.220">
    <property type="entry name" value="predicted glycosyltransferase like domains"/>
    <property type="match status" value="1"/>
</dbReference>
<evidence type="ECO:0000256" key="7">
    <source>
        <dbReference type="ARBA" id="ARBA00022989"/>
    </source>
</evidence>
<dbReference type="GO" id="GO:0016760">
    <property type="term" value="F:cellulose synthase (UDP-forming) activity"/>
    <property type="evidence" value="ECO:0007669"/>
    <property type="project" value="UniProtKB-EC"/>
</dbReference>
<dbReference type="GO" id="GO:0035438">
    <property type="term" value="F:cyclic-di-GMP binding"/>
    <property type="evidence" value="ECO:0007669"/>
    <property type="project" value="InterPro"/>
</dbReference>
<evidence type="ECO:0000256" key="2">
    <source>
        <dbReference type="ARBA" id="ARBA00022475"/>
    </source>
</evidence>
<dbReference type="Gene3D" id="3.90.550.10">
    <property type="entry name" value="Spore Coat Polysaccharide Biosynthesis Protein SpsA, Chain A"/>
    <property type="match status" value="1"/>
</dbReference>
<evidence type="ECO:0000259" key="10">
    <source>
        <dbReference type="Pfam" id="PF07238"/>
    </source>
</evidence>
<dbReference type="AlphaFoldDB" id="A0A4R3KHX2"/>
<evidence type="ECO:0000256" key="9">
    <source>
        <dbReference type="SAM" id="Phobius"/>
    </source>
</evidence>
<gene>
    <name evidence="11" type="ORF">EDD72_1074</name>
</gene>
<evidence type="ECO:0000256" key="6">
    <source>
        <dbReference type="ARBA" id="ARBA00022692"/>
    </source>
</evidence>
<dbReference type="Proteomes" id="UP000295788">
    <property type="component" value="Unassembled WGS sequence"/>
</dbReference>
<evidence type="ECO:0000256" key="5">
    <source>
        <dbReference type="ARBA" id="ARBA00022679"/>
    </source>
</evidence>
<dbReference type="GO" id="GO:0030244">
    <property type="term" value="P:cellulose biosynthetic process"/>
    <property type="evidence" value="ECO:0007669"/>
    <property type="project" value="UniProtKB-KW"/>
</dbReference>
<evidence type="ECO:0000313" key="11">
    <source>
        <dbReference type="EMBL" id="TCS82921.1"/>
    </source>
</evidence>
<sequence length="681" mass="79346">MLSNVIYFLENYSYYYLSIQLFIIFLIFILTRYNIISRHVIIIYTVILETLYIIWRFFFTLVFDGLFNLIFSLLLYFWEFIGYFQQMIFYITMWNPLTRKTPELNGFTPTVDIFVPTYNESLDILKRTLVACTYIDYPREKLQIYVLDDGNRNEVKQLAFELGINYIARPDHKYAKAGNLNYALSKSSGELIVTLDADMVPKSNFLKETVGFFQKRKVGFVQAPQAFFNPDPFQYNLLSTKQIPNEQDFFMIEMQAGKDRFNATMYVGSNTIFSRQALNSIGGFAVGSITEDVATGMLIQAKGYRSFFVKKVLAKGLSAENFSELLHQRDRWCRGNIQAAKIWNPLIIPGLSIMQRLIYLSGIIYWFFGIQKLVYIFSPILYLLFNVQSIRSTLVMLLVIWLPKMISSSLTFRILSNDRRNIFWSHIYETAMAPKLALSAIKETIGLKSSKKFRVTNKGIISNKIHIEWGIFTFYSFMLILSLFGISKVIYLYFIGKMISSGDIMNVFWALYNLNGIIFSIFVSIEKPRYRKAERFPVTLSCKMLVGNTTYNGYIKDISESGAKAQFELSVPMIEQTCKIYIPEINSSPLSARVVFIPSEDRFTTRFFWEKLSLEQYKDLIKLIYDQTEDLIHEYKMHNHSGFLHTFLRNINDKLQNISRTKKRSNNVSLNSNKNSKNISM</sequence>
<feature type="transmembrane region" description="Helical" evidence="9">
    <location>
        <begin position="42"/>
        <end position="63"/>
    </location>
</feature>
<dbReference type="OrthoDB" id="9766299at2"/>
<dbReference type="PRINTS" id="PR01439">
    <property type="entry name" value="CELLSNTHASEA"/>
</dbReference>
<dbReference type="InterPro" id="IPR003919">
    <property type="entry name" value="Cell_synth_A"/>
</dbReference>
<evidence type="ECO:0000256" key="3">
    <source>
        <dbReference type="ARBA" id="ARBA00022519"/>
    </source>
</evidence>
<keyword evidence="2" id="KW-1003">Cell membrane</keyword>
<dbReference type="SUPFAM" id="SSF53448">
    <property type="entry name" value="Nucleotide-diphospho-sugar transferases"/>
    <property type="match status" value="1"/>
</dbReference>
<dbReference type="PANTHER" id="PTHR43867:SF2">
    <property type="entry name" value="CELLULOSE SYNTHASE CATALYTIC SUBUNIT A [UDP-FORMING]"/>
    <property type="match status" value="1"/>
</dbReference>
<dbReference type="Pfam" id="PF07238">
    <property type="entry name" value="PilZ"/>
    <property type="match status" value="1"/>
</dbReference>
<keyword evidence="4" id="KW-0328">Glycosyltransferase</keyword>
<dbReference type="GO" id="GO:0006011">
    <property type="term" value="P:UDP-alpha-D-glucose metabolic process"/>
    <property type="evidence" value="ECO:0007669"/>
    <property type="project" value="InterPro"/>
</dbReference>
<dbReference type="CDD" id="cd06421">
    <property type="entry name" value="CESA_CelA_like"/>
    <property type="match status" value="1"/>
</dbReference>
<dbReference type="EMBL" id="SMAB01000007">
    <property type="protein sequence ID" value="TCS82921.1"/>
    <property type="molecule type" value="Genomic_DNA"/>
</dbReference>
<dbReference type="InterPro" id="IPR029044">
    <property type="entry name" value="Nucleotide-diphossugar_trans"/>
</dbReference>
<accession>A0A4R3KHX2</accession>
<keyword evidence="6 9" id="KW-0812">Transmembrane</keyword>
<evidence type="ECO:0000256" key="1">
    <source>
        <dbReference type="ARBA" id="ARBA00004127"/>
    </source>
</evidence>
<name>A0A4R3KHX2_9BACI</name>
<keyword evidence="8 9" id="KW-0472">Membrane</keyword>
<dbReference type="PANTHER" id="PTHR43867">
    <property type="entry name" value="CELLULOSE SYNTHASE CATALYTIC SUBUNIT A [UDP-FORMING]"/>
    <property type="match status" value="1"/>
</dbReference>
<keyword evidence="12" id="KW-1185">Reference proteome</keyword>
<dbReference type="GO" id="GO:0005886">
    <property type="term" value="C:plasma membrane"/>
    <property type="evidence" value="ECO:0007669"/>
    <property type="project" value="UniProtKB-SubCell"/>
</dbReference>
<feature type="transmembrane region" description="Helical" evidence="9">
    <location>
        <begin position="357"/>
        <end position="382"/>
    </location>
</feature>
<feature type="transmembrane region" description="Helical" evidence="9">
    <location>
        <begin position="472"/>
        <end position="495"/>
    </location>
</feature>
<dbReference type="RefSeq" id="WP_132768261.1">
    <property type="nucleotide sequence ID" value="NZ_SMAB01000007.1"/>
</dbReference>